<evidence type="ECO:0000259" key="1">
    <source>
        <dbReference type="SMART" id="SM00729"/>
    </source>
</evidence>
<dbReference type="SMART" id="SM00729">
    <property type="entry name" value="Elp3"/>
    <property type="match status" value="1"/>
</dbReference>
<reference evidence="2 3" key="1">
    <citation type="submission" date="2012-10" db="EMBL/GenBank/DDBJ databases">
        <authorList>
            <person name="Genoscope - CEA"/>
        </authorList>
    </citation>
    <scope>NUCLEOTIDE SEQUENCE [LARGE SCALE GENOMIC DNA]</scope>
    <source>
        <strain evidence="3">AM13 / DSM 14728</strain>
    </source>
</reference>
<feature type="domain" description="Elp3/MiaA/NifB-like radical SAM core" evidence="1">
    <location>
        <begin position="48"/>
        <end position="272"/>
    </location>
</feature>
<dbReference type="InterPro" id="IPR006638">
    <property type="entry name" value="Elp3/MiaA/NifB-like_rSAM"/>
</dbReference>
<dbReference type="RefSeq" id="WP_015334906.1">
    <property type="nucleotide sequence ID" value="NC_020055.1"/>
</dbReference>
<dbReference type="eggNOG" id="COG1244">
    <property type="taxonomic scope" value="Bacteria"/>
</dbReference>
<accession>L0R9M5</accession>
<evidence type="ECO:0000313" key="2">
    <source>
        <dbReference type="EMBL" id="CCO22296.1"/>
    </source>
</evidence>
<dbReference type="SUPFAM" id="SSF102114">
    <property type="entry name" value="Radical SAM enzymes"/>
    <property type="match status" value="1"/>
</dbReference>
<dbReference type="InterPro" id="IPR058240">
    <property type="entry name" value="rSAM_sf"/>
</dbReference>
<dbReference type="GO" id="GO:0051536">
    <property type="term" value="F:iron-sulfur cluster binding"/>
    <property type="evidence" value="ECO:0007669"/>
    <property type="project" value="InterPro"/>
</dbReference>
<dbReference type="HOGENOM" id="CLU_699668_0_0_7"/>
<dbReference type="EMBL" id="FO203522">
    <property type="protein sequence ID" value="CCO22296.1"/>
    <property type="molecule type" value="Genomic_DNA"/>
</dbReference>
<dbReference type="GO" id="GO:0003824">
    <property type="term" value="F:catalytic activity"/>
    <property type="evidence" value="ECO:0007669"/>
    <property type="project" value="InterPro"/>
</dbReference>
<dbReference type="Proteomes" id="UP000010808">
    <property type="component" value="Chromosome"/>
</dbReference>
<dbReference type="PATRIC" id="fig|1121451.3.peg.286"/>
<dbReference type="OrthoDB" id="5697613at2"/>
<gene>
    <name evidence="2" type="ORF">DESAM_20005</name>
</gene>
<keyword evidence="3" id="KW-1185">Reference proteome</keyword>
<name>L0R9M5_9BACT</name>
<evidence type="ECO:0000313" key="3">
    <source>
        <dbReference type="Proteomes" id="UP000010808"/>
    </source>
</evidence>
<proteinExistence type="predicted"/>
<sequence>MTTEGLSINSPVTQLLSYIGIESRRNGYQYWKDNQYAMHDCTCMGESWGFVWFRTSGCIQERRGSCIYCKYGTGPFFNDEQIIDGFKAALSGITKNYDFLFASSSGSLLDIREVSQDVYLNYLELLSLTDHNSFGFETRCETISSERIRQTQEKLGGRLRQVFMGLEIANESILKYCLNKQQNLDRFAGAIKILANEGVSSCVNVLVGIPFYSIEERIQLSFESVKWAFDNEAYRVFLFPINVKDHTPLSFLFGSKLYSPPSLWEMIEVMKLFPDKIDEKKIGISWYRPHKDVPGIIHSPITCRKCNADVLNLLDKYDKNPQFSYIQQLSNIECSCKNKWNEDKSALKCFSVDYLMESYQELSKRWDKTNSYYIANHESIRNELKAMEKKLKGYK</sequence>
<protein>
    <recommendedName>
        <fullName evidence="1">Elp3/MiaA/NifB-like radical SAM core domain-containing protein</fullName>
    </recommendedName>
</protein>
<dbReference type="STRING" id="1121451.DESAM_20005"/>
<organism evidence="2 3">
    <name type="scientific">Maridesulfovibrio hydrothermalis AM13 = DSM 14728</name>
    <dbReference type="NCBI Taxonomy" id="1121451"/>
    <lineage>
        <taxon>Bacteria</taxon>
        <taxon>Pseudomonadati</taxon>
        <taxon>Thermodesulfobacteriota</taxon>
        <taxon>Desulfovibrionia</taxon>
        <taxon>Desulfovibrionales</taxon>
        <taxon>Desulfovibrionaceae</taxon>
        <taxon>Maridesulfovibrio</taxon>
    </lineage>
</organism>
<dbReference type="AlphaFoldDB" id="L0R9M5"/>
<dbReference type="KEGG" id="dhy:DESAM_20005"/>